<gene>
    <name evidence="1" type="ORF">SAMN05216452_2052</name>
</gene>
<reference evidence="2" key="1">
    <citation type="submission" date="2016-10" db="EMBL/GenBank/DDBJ databases">
        <authorList>
            <person name="Varghese N."/>
            <person name="Submissions S."/>
        </authorList>
    </citation>
    <scope>NUCLEOTIDE SEQUENCE [LARGE SCALE GENOMIC DNA]</scope>
    <source>
        <strain evidence="2">ES.061</strain>
    </source>
</reference>
<accession>A0A1H4K8X5</accession>
<sequence length="46" mass="5045">MFSHSKSQPVKRIAAREIRFTGVLCRLNVIAGLPETGDDNSILTDS</sequence>
<evidence type="ECO:0000313" key="1">
    <source>
        <dbReference type="EMBL" id="SEB54857.1"/>
    </source>
</evidence>
<protein>
    <submittedName>
        <fullName evidence="1">Uncharacterized protein</fullName>
    </submittedName>
</protein>
<organism evidence="1 2">
    <name type="scientific">Nitratireductor aquibiodomus</name>
    <dbReference type="NCBI Taxonomy" id="204799"/>
    <lineage>
        <taxon>Bacteria</taxon>
        <taxon>Pseudomonadati</taxon>
        <taxon>Pseudomonadota</taxon>
        <taxon>Alphaproteobacteria</taxon>
        <taxon>Hyphomicrobiales</taxon>
        <taxon>Phyllobacteriaceae</taxon>
        <taxon>Nitratireductor</taxon>
    </lineage>
</organism>
<name>A0A1H4K8X5_9HYPH</name>
<proteinExistence type="predicted"/>
<dbReference type="AlphaFoldDB" id="A0A1H4K8X5"/>
<keyword evidence="2" id="KW-1185">Reference proteome</keyword>
<evidence type="ECO:0000313" key="2">
    <source>
        <dbReference type="Proteomes" id="UP000199064"/>
    </source>
</evidence>
<dbReference type="Proteomes" id="UP000199064">
    <property type="component" value="Unassembled WGS sequence"/>
</dbReference>
<dbReference type="EMBL" id="FNSL01000001">
    <property type="protein sequence ID" value="SEB54857.1"/>
    <property type="molecule type" value="Genomic_DNA"/>
</dbReference>